<dbReference type="STRING" id="485916.Dtox_3199"/>
<evidence type="ECO:0000256" key="3">
    <source>
        <dbReference type="ARBA" id="ARBA00022670"/>
    </source>
</evidence>
<gene>
    <name evidence="9" type="ordered locus">Dtox_3199</name>
</gene>
<evidence type="ECO:0000256" key="7">
    <source>
        <dbReference type="ARBA" id="ARBA00023136"/>
    </source>
</evidence>
<feature type="transmembrane region" description="Helical" evidence="8">
    <location>
        <begin position="174"/>
        <end position="193"/>
    </location>
</feature>
<dbReference type="HOGENOM" id="CLU_098969_0_0_9"/>
<dbReference type="Proteomes" id="UP000002217">
    <property type="component" value="Chromosome"/>
</dbReference>
<keyword evidence="6 8" id="KW-1133">Transmembrane helix</keyword>
<dbReference type="OrthoDB" id="2854767at2"/>
<keyword evidence="7 8" id="KW-0472">Membrane</keyword>
<evidence type="ECO:0000313" key="9">
    <source>
        <dbReference type="EMBL" id="ACV63941.1"/>
    </source>
</evidence>
<dbReference type="eggNOG" id="COG4512">
    <property type="taxonomic scope" value="Bacteria"/>
</dbReference>
<evidence type="ECO:0000313" key="10">
    <source>
        <dbReference type="Proteomes" id="UP000002217"/>
    </source>
</evidence>
<dbReference type="InterPro" id="IPR006741">
    <property type="entry name" value="AgrB"/>
</dbReference>
<evidence type="ECO:0000256" key="6">
    <source>
        <dbReference type="ARBA" id="ARBA00022989"/>
    </source>
</evidence>
<feature type="transmembrane region" description="Helical" evidence="8">
    <location>
        <begin position="108"/>
        <end position="129"/>
    </location>
</feature>
<dbReference type="GO" id="GO:0009372">
    <property type="term" value="P:quorum sensing"/>
    <property type="evidence" value="ECO:0007669"/>
    <property type="project" value="UniProtKB-KW"/>
</dbReference>
<dbReference type="SMART" id="SM00793">
    <property type="entry name" value="AgrB"/>
    <property type="match status" value="1"/>
</dbReference>
<protein>
    <submittedName>
        <fullName evidence="9">Accessory gene regulator B</fullName>
    </submittedName>
</protein>
<keyword evidence="10" id="KW-1185">Reference proteome</keyword>
<proteinExistence type="predicted"/>
<name>C8W4Q5_DESAS</name>
<evidence type="ECO:0000256" key="5">
    <source>
        <dbReference type="ARBA" id="ARBA00022801"/>
    </source>
</evidence>
<evidence type="ECO:0000256" key="1">
    <source>
        <dbReference type="ARBA" id="ARBA00022475"/>
    </source>
</evidence>
<accession>C8W4Q5</accession>
<sequence length="215" mass="23901">MLSLYNLSDKIARYLTEITACNPNETDTVRYGLEIILGAMIKGITLFSIAYYWGILHEVSAVLICSISLRLVSGGAHCNTYLRCLFCSTIIYLSAGKVAIFLDKALDELQFILILLPCFFLMLTSAFLWAPGKVPFRIINSNESLIFKILTVLLLISWLAIVFCYSLHLQLSIIIAGLLGLLIQTFSYTPLGYKAIQKIDAMLSKVKITVMKGGV</sequence>
<feature type="transmembrane region" description="Helical" evidence="8">
    <location>
        <begin position="81"/>
        <end position="102"/>
    </location>
</feature>
<evidence type="ECO:0000256" key="4">
    <source>
        <dbReference type="ARBA" id="ARBA00022692"/>
    </source>
</evidence>
<evidence type="ECO:0000256" key="2">
    <source>
        <dbReference type="ARBA" id="ARBA00022654"/>
    </source>
</evidence>
<dbReference type="KEGG" id="dae:Dtox_3199"/>
<keyword evidence="5" id="KW-0378">Hydrolase</keyword>
<dbReference type="EMBL" id="CP001720">
    <property type="protein sequence ID" value="ACV63941.1"/>
    <property type="molecule type" value="Genomic_DNA"/>
</dbReference>
<dbReference type="GO" id="GO:0008233">
    <property type="term" value="F:peptidase activity"/>
    <property type="evidence" value="ECO:0007669"/>
    <property type="project" value="UniProtKB-KW"/>
</dbReference>
<reference evidence="9 10" key="1">
    <citation type="journal article" date="2009" name="Stand. Genomic Sci.">
        <title>Complete genome sequence of Desulfotomaculum acetoxidans type strain (5575).</title>
        <authorList>
            <person name="Spring S."/>
            <person name="Lapidus A."/>
            <person name="Schroder M."/>
            <person name="Gleim D."/>
            <person name="Sims D."/>
            <person name="Meincke L."/>
            <person name="Glavina Del Rio T."/>
            <person name="Tice H."/>
            <person name="Copeland A."/>
            <person name="Cheng J.F."/>
            <person name="Lucas S."/>
            <person name="Chen F."/>
            <person name="Nolan M."/>
            <person name="Bruce D."/>
            <person name="Goodwin L."/>
            <person name="Pitluck S."/>
            <person name="Ivanova N."/>
            <person name="Mavromatis K."/>
            <person name="Mikhailova N."/>
            <person name="Pati A."/>
            <person name="Chen A."/>
            <person name="Palaniappan K."/>
            <person name="Land M."/>
            <person name="Hauser L."/>
            <person name="Chang Y.J."/>
            <person name="Jeffries C.D."/>
            <person name="Chain P."/>
            <person name="Saunders E."/>
            <person name="Brettin T."/>
            <person name="Detter J.C."/>
            <person name="Goker M."/>
            <person name="Bristow J."/>
            <person name="Eisen J.A."/>
            <person name="Markowitz V."/>
            <person name="Hugenholtz P."/>
            <person name="Kyrpides N.C."/>
            <person name="Klenk H.P."/>
            <person name="Han C."/>
        </authorList>
    </citation>
    <scope>NUCLEOTIDE SEQUENCE [LARGE SCALE GENOMIC DNA]</scope>
    <source>
        <strain evidence="10">ATCC 49208 / DSM 771 / VKM B-1644</strain>
    </source>
</reference>
<feature type="transmembrane region" description="Helical" evidence="8">
    <location>
        <begin position="50"/>
        <end position="69"/>
    </location>
</feature>
<evidence type="ECO:0000256" key="8">
    <source>
        <dbReference type="SAM" id="Phobius"/>
    </source>
</evidence>
<dbReference type="GO" id="GO:0006508">
    <property type="term" value="P:proteolysis"/>
    <property type="evidence" value="ECO:0007669"/>
    <property type="project" value="UniProtKB-KW"/>
</dbReference>
<dbReference type="Pfam" id="PF04647">
    <property type="entry name" value="AgrB"/>
    <property type="match status" value="1"/>
</dbReference>
<feature type="transmembrane region" description="Helical" evidence="8">
    <location>
        <begin position="149"/>
        <end position="168"/>
    </location>
</feature>
<dbReference type="GO" id="GO:0016020">
    <property type="term" value="C:membrane"/>
    <property type="evidence" value="ECO:0007669"/>
    <property type="project" value="InterPro"/>
</dbReference>
<keyword evidence="2" id="KW-0673">Quorum sensing</keyword>
<keyword evidence="4 8" id="KW-0812">Transmembrane</keyword>
<dbReference type="AlphaFoldDB" id="C8W4Q5"/>
<keyword evidence="1" id="KW-1003">Cell membrane</keyword>
<keyword evidence="3" id="KW-0645">Protease</keyword>
<organism evidence="9 10">
    <name type="scientific">Desulfofarcimen acetoxidans (strain ATCC 49208 / DSM 771 / KCTC 5769 / VKM B-1644 / 5575)</name>
    <name type="common">Desulfotomaculum acetoxidans</name>
    <dbReference type="NCBI Taxonomy" id="485916"/>
    <lineage>
        <taxon>Bacteria</taxon>
        <taxon>Bacillati</taxon>
        <taxon>Bacillota</taxon>
        <taxon>Clostridia</taxon>
        <taxon>Eubacteriales</taxon>
        <taxon>Peptococcaceae</taxon>
        <taxon>Desulfofarcimen</taxon>
    </lineage>
</organism>